<gene>
    <name evidence="2" type="ORF">PFCIRM138_10720</name>
</gene>
<dbReference type="EMBL" id="LM676381">
    <property type="protein sequence ID" value="CEP25696.1"/>
    <property type="molecule type" value="Genomic_DNA"/>
</dbReference>
<sequence length="66" mass="7083">MKLKNIIQALIALILIVAAVGLYKVGQVWPAWICVVVGIVVAVWGGTASGRTRSGRPRNPERTRSA</sequence>
<keyword evidence="1" id="KW-1133">Transmembrane helix</keyword>
<dbReference type="KEGG" id="pfre:RM25_0192"/>
<evidence type="ECO:0000256" key="1">
    <source>
        <dbReference type="SAM" id="Phobius"/>
    </source>
</evidence>
<keyword evidence="1" id="KW-0472">Membrane</keyword>
<reference evidence="2" key="1">
    <citation type="submission" date="2014-08" db="EMBL/GenBank/DDBJ databases">
        <authorList>
            <person name="Falentin Helene"/>
        </authorList>
    </citation>
    <scope>NUCLEOTIDE SEQUENCE</scope>
</reference>
<proteinExistence type="predicted"/>
<dbReference type="RefSeq" id="WP_013160116.1">
    <property type="nucleotide sequence ID" value="NZ_CP010341.1"/>
</dbReference>
<dbReference type="AlphaFoldDB" id="A0A068VQI3"/>
<name>A0A068VQI3_PROFF</name>
<protein>
    <submittedName>
        <fullName evidence="2">Uncharacterized protein</fullName>
    </submittedName>
</protein>
<dbReference type="PATRIC" id="fig|66712.6.peg.195"/>
<accession>A0A068VQI3</accession>
<feature type="transmembrane region" description="Helical" evidence="1">
    <location>
        <begin position="7"/>
        <end position="23"/>
    </location>
</feature>
<evidence type="ECO:0000313" key="2">
    <source>
        <dbReference type="EMBL" id="CEP25696.1"/>
    </source>
</evidence>
<dbReference type="GeneID" id="61223019"/>
<organism evidence="2">
    <name type="scientific">Propionibacterium freudenreichii subsp. freudenreichii</name>
    <dbReference type="NCBI Taxonomy" id="66712"/>
    <lineage>
        <taxon>Bacteria</taxon>
        <taxon>Bacillati</taxon>
        <taxon>Actinomycetota</taxon>
        <taxon>Actinomycetes</taxon>
        <taxon>Propionibacteriales</taxon>
        <taxon>Propionibacteriaceae</taxon>
        <taxon>Propionibacterium</taxon>
    </lineage>
</organism>
<feature type="transmembrane region" description="Helical" evidence="1">
    <location>
        <begin position="29"/>
        <end position="48"/>
    </location>
</feature>
<keyword evidence="1" id="KW-0812">Transmembrane</keyword>